<keyword evidence="1" id="KW-1133">Transmembrane helix</keyword>
<dbReference type="Proteomes" id="UP000199249">
    <property type="component" value="Unassembled WGS sequence"/>
</dbReference>
<feature type="transmembrane region" description="Helical" evidence="1">
    <location>
        <begin position="280"/>
        <end position="300"/>
    </location>
</feature>
<dbReference type="STRING" id="651662.SAMN04488069_11298"/>
<protein>
    <submittedName>
        <fullName evidence="2">Uncharacterized protein</fullName>
    </submittedName>
</protein>
<feature type="transmembrane region" description="Helical" evidence="1">
    <location>
        <begin position="142"/>
        <end position="163"/>
    </location>
</feature>
<feature type="transmembrane region" description="Helical" evidence="1">
    <location>
        <begin position="206"/>
        <end position="227"/>
    </location>
</feature>
<dbReference type="EMBL" id="FNOV01000012">
    <property type="protein sequence ID" value="SDY73032.1"/>
    <property type="molecule type" value="Genomic_DNA"/>
</dbReference>
<accession>A0A1H3M8J1</accession>
<keyword evidence="1" id="KW-0472">Membrane</keyword>
<dbReference type="AlphaFoldDB" id="A0A1H3M8J1"/>
<organism evidence="2 3">
    <name type="scientific">Hymenobacter psychrophilus</name>
    <dbReference type="NCBI Taxonomy" id="651662"/>
    <lineage>
        <taxon>Bacteria</taxon>
        <taxon>Pseudomonadati</taxon>
        <taxon>Bacteroidota</taxon>
        <taxon>Cytophagia</taxon>
        <taxon>Cytophagales</taxon>
        <taxon>Hymenobacteraceae</taxon>
        <taxon>Hymenobacter</taxon>
    </lineage>
</organism>
<proteinExistence type="predicted"/>
<feature type="transmembrane region" description="Helical" evidence="1">
    <location>
        <begin position="336"/>
        <end position="369"/>
    </location>
</feature>
<evidence type="ECO:0000313" key="3">
    <source>
        <dbReference type="Proteomes" id="UP000199249"/>
    </source>
</evidence>
<keyword evidence="1" id="KW-0812">Transmembrane</keyword>
<evidence type="ECO:0000256" key="1">
    <source>
        <dbReference type="SAM" id="Phobius"/>
    </source>
</evidence>
<name>A0A1H3M8J1_9BACT</name>
<feature type="transmembrane region" description="Helical" evidence="1">
    <location>
        <begin position="59"/>
        <end position="82"/>
    </location>
</feature>
<feature type="transmembrane region" description="Helical" evidence="1">
    <location>
        <begin position="233"/>
        <end position="252"/>
    </location>
</feature>
<feature type="transmembrane region" description="Helical" evidence="1">
    <location>
        <begin position="306"/>
        <end position="324"/>
    </location>
</feature>
<sequence>MSRSLTRPLIKIFASGFYRENTGLLLTLFILIFINFFYTNVLNQTHLTHEELIQNALKLVISSVSEPLGVILLLSVFFIYSLKSWQYVGKRLGNMDVQFLFYSINSAPWNRQLQSWFVTQFIISIPILIIGLYAVIVGVVFGYWLTPFLIIIYLTGIITYGAYHYTTSVSKVLAESFETGNITWLGNWHKPLFSLFLYEIVARKRFAYLVTKLVSFAGVVLLFSVFNELHTDVRIFGVIALWVALSHVILLYQENKFDMQFMRFARNFPQRQYRLHIQKMILWIIVLLPELLWFLVVGGLNNGLTGILLTMSLLLLFGTVLKIIGQRMYYYLRLTFGLSISFLLINLFGLTLPLAMTNIIAAWALLYLYRNRLVMEEA</sequence>
<evidence type="ECO:0000313" key="2">
    <source>
        <dbReference type="EMBL" id="SDY73032.1"/>
    </source>
</evidence>
<reference evidence="3" key="1">
    <citation type="submission" date="2016-10" db="EMBL/GenBank/DDBJ databases">
        <authorList>
            <person name="Varghese N."/>
            <person name="Submissions S."/>
        </authorList>
    </citation>
    <scope>NUCLEOTIDE SEQUENCE [LARGE SCALE GENOMIC DNA]</scope>
    <source>
        <strain evidence="3">CGMCC 1.8975</strain>
    </source>
</reference>
<feature type="transmembrane region" description="Helical" evidence="1">
    <location>
        <begin position="21"/>
        <end position="39"/>
    </location>
</feature>
<keyword evidence="3" id="KW-1185">Reference proteome</keyword>
<gene>
    <name evidence="2" type="ORF">SAMN04488069_11298</name>
</gene>
<feature type="transmembrane region" description="Helical" evidence="1">
    <location>
        <begin position="116"/>
        <end position="136"/>
    </location>
</feature>